<dbReference type="GO" id="GO:0003824">
    <property type="term" value="F:catalytic activity"/>
    <property type="evidence" value="ECO:0007669"/>
    <property type="project" value="InterPro"/>
</dbReference>
<dbReference type="KEGG" id="nfr:ERS450000_00804"/>
<dbReference type="Proteomes" id="UP000057820">
    <property type="component" value="Chromosome 1"/>
</dbReference>
<proteinExistence type="predicted"/>
<name>A0A0H5NX65_NOCFR</name>
<dbReference type="SUPFAM" id="SSF56209">
    <property type="entry name" value="Nitrile hydratase alpha chain"/>
    <property type="match status" value="1"/>
</dbReference>
<dbReference type="InterPro" id="IPR036648">
    <property type="entry name" value="CN_Hdrase_a/SCN_Hdrase_g_sf"/>
</dbReference>
<protein>
    <submittedName>
        <fullName evidence="1">Uncharacterized protein</fullName>
    </submittedName>
</protein>
<dbReference type="GeneID" id="61133987"/>
<evidence type="ECO:0000313" key="1">
    <source>
        <dbReference type="EMBL" id="CRY74641.1"/>
    </source>
</evidence>
<evidence type="ECO:0000313" key="2">
    <source>
        <dbReference type="Proteomes" id="UP000057820"/>
    </source>
</evidence>
<sequence length="116" mass="13209">MTHDVFTDHYRVLSTDAAARARLLADPRAELLRHFGYLPDGDYRLEVVEQRSDTITILLPAPPAEHEDPAARLAEVTGRIYDILFTTGVGGFLIPAEELTWLLRDLRSHWAARERE</sequence>
<dbReference type="RefSeq" id="WP_011209804.1">
    <property type="nucleotide sequence ID" value="NZ_CP031418.1"/>
</dbReference>
<dbReference type="Gene3D" id="3.90.330.10">
    <property type="entry name" value="Nitrile hydratase alpha /Thiocyanate hydrolase gamma"/>
    <property type="match status" value="1"/>
</dbReference>
<dbReference type="AlphaFoldDB" id="A0A0H5NX65"/>
<dbReference type="EMBL" id="LN868938">
    <property type="protein sequence ID" value="CRY74641.1"/>
    <property type="molecule type" value="Genomic_DNA"/>
</dbReference>
<accession>A0A0H5NX65</accession>
<gene>
    <name evidence="1" type="ORF">ERS450000_00804</name>
</gene>
<organism evidence="1 2">
    <name type="scientific">Nocardia farcinica</name>
    <dbReference type="NCBI Taxonomy" id="37329"/>
    <lineage>
        <taxon>Bacteria</taxon>
        <taxon>Bacillati</taxon>
        <taxon>Actinomycetota</taxon>
        <taxon>Actinomycetes</taxon>
        <taxon>Mycobacteriales</taxon>
        <taxon>Nocardiaceae</taxon>
        <taxon>Nocardia</taxon>
    </lineage>
</organism>
<dbReference type="GO" id="GO:0046914">
    <property type="term" value="F:transition metal ion binding"/>
    <property type="evidence" value="ECO:0007669"/>
    <property type="project" value="InterPro"/>
</dbReference>
<reference evidence="2" key="1">
    <citation type="submission" date="2015-03" db="EMBL/GenBank/DDBJ databases">
        <authorList>
            <consortium name="Pathogen Informatics"/>
        </authorList>
    </citation>
    <scope>NUCLEOTIDE SEQUENCE [LARGE SCALE GENOMIC DNA]</scope>
    <source>
        <strain evidence="2">NCTC11134</strain>
    </source>
</reference>